<dbReference type="EMBL" id="JAUCMV010000004">
    <property type="protein sequence ID" value="KAK0405539.1"/>
    <property type="molecule type" value="Genomic_DNA"/>
</dbReference>
<feature type="region of interest" description="Disordered" evidence="1">
    <location>
        <begin position="14"/>
        <end position="42"/>
    </location>
</feature>
<proteinExistence type="predicted"/>
<comment type="caution">
    <text evidence="2">The sequence shown here is derived from an EMBL/GenBank/DDBJ whole genome shotgun (WGS) entry which is preliminary data.</text>
</comment>
<dbReference type="Proteomes" id="UP001175271">
    <property type="component" value="Unassembled WGS sequence"/>
</dbReference>
<evidence type="ECO:0000313" key="3">
    <source>
        <dbReference type="Proteomes" id="UP001175271"/>
    </source>
</evidence>
<dbReference type="AlphaFoldDB" id="A0AA39HHP0"/>
<protein>
    <submittedName>
        <fullName evidence="2">Uncharacterized protein</fullName>
    </submittedName>
</protein>
<sequence length="91" mass="10128">MQFVCKTKAVNKEWRRADGHTVGERDSHDSSQDHPEGAESGEWWHQAIDGDAEGEVVPQKAETLRRQKVASLLGEALLCAFGGEPKKKKRS</sequence>
<evidence type="ECO:0000313" key="2">
    <source>
        <dbReference type="EMBL" id="KAK0405539.1"/>
    </source>
</evidence>
<evidence type="ECO:0000256" key="1">
    <source>
        <dbReference type="SAM" id="MobiDB-lite"/>
    </source>
</evidence>
<gene>
    <name evidence="2" type="ORF">QR680_018046</name>
</gene>
<accession>A0AA39HHP0</accession>
<organism evidence="2 3">
    <name type="scientific">Steinernema hermaphroditum</name>
    <dbReference type="NCBI Taxonomy" id="289476"/>
    <lineage>
        <taxon>Eukaryota</taxon>
        <taxon>Metazoa</taxon>
        <taxon>Ecdysozoa</taxon>
        <taxon>Nematoda</taxon>
        <taxon>Chromadorea</taxon>
        <taxon>Rhabditida</taxon>
        <taxon>Tylenchina</taxon>
        <taxon>Panagrolaimomorpha</taxon>
        <taxon>Strongyloidoidea</taxon>
        <taxon>Steinernematidae</taxon>
        <taxon>Steinernema</taxon>
    </lineage>
</organism>
<name>A0AA39HHP0_9BILA</name>
<feature type="compositionally biased region" description="Basic and acidic residues" evidence="1">
    <location>
        <begin position="14"/>
        <end position="37"/>
    </location>
</feature>
<reference evidence="2" key="1">
    <citation type="submission" date="2023-06" db="EMBL/GenBank/DDBJ databases">
        <title>Genomic analysis of the entomopathogenic nematode Steinernema hermaphroditum.</title>
        <authorList>
            <person name="Schwarz E.M."/>
            <person name="Heppert J.K."/>
            <person name="Baniya A."/>
            <person name="Schwartz H.T."/>
            <person name="Tan C.-H."/>
            <person name="Antoshechkin I."/>
            <person name="Sternberg P.W."/>
            <person name="Goodrich-Blair H."/>
            <person name="Dillman A.R."/>
        </authorList>
    </citation>
    <scope>NUCLEOTIDE SEQUENCE</scope>
    <source>
        <strain evidence="2">PS9179</strain>
        <tissue evidence="2">Whole animal</tissue>
    </source>
</reference>
<keyword evidence="3" id="KW-1185">Reference proteome</keyword>